<organism evidence="1 2">
    <name type="scientific">Adiantum capillus-veneris</name>
    <name type="common">Maidenhair fern</name>
    <dbReference type="NCBI Taxonomy" id="13818"/>
    <lineage>
        <taxon>Eukaryota</taxon>
        <taxon>Viridiplantae</taxon>
        <taxon>Streptophyta</taxon>
        <taxon>Embryophyta</taxon>
        <taxon>Tracheophyta</taxon>
        <taxon>Polypodiopsida</taxon>
        <taxon>Polypodiidae</taxon>
        <taxon>Polypodiales</taxon>
        <taxon>Pteridineae</taxon>
        <taxon>Pteridaceae</taxon>
        <taxon>Vittarioideae</taxon>
        <taxon>Adiantum</taxon>
    </lineage>
</organism>
<dbReference type="EMBL" id="JABFUD020000022">
    <property type="protein sequence ID" value="KAI5062653.1"/>
    <property type="molecule type" value="Genomic_DNA"/>
</dbReference>
<dbReference type="AlphaFoldDB" id="A0A9D4U714"/>
<sequence>MDGFLSTRGHKSATLLQSLGHQYNGAPQKSLFLQSLGGYLLAKKPVLLMASPLWKLLAPLSMVLLTSTLVPFAVLRAQGGLLCSIARFKATLRKPGTFSSKLWPLAALSFRNRPSNSAPFPVWSPPSCGPSTCCVAPCFLAIHPYDGFLALGPRPQKP</sequence>
<accession>A0A9D4U714</accession>
<dbReference type="Proteomes" id="UP000886520">
    <property type="component" value="Chromosome 22"/>
</dbReference>
<name>A0A9D4U714_ADICA</name>
<evidence type="ECO:0000313" key="1">
    <source>
        <dbReference type="EMBL" id="KAI5062653.1"/>
    </source>
</evidence>
<keyword evidence="2" id="KW-1185">Reference proteome</keyword>
<proteinExistence type="predicted"/>
<protein>
    <submittedName>
        <fullName evidence="1">Uncharacterized protein</fullName>
    </submittedName>
</protein>
<reference evidence="1" key="1">
    <citation type="submission" date="2021-01" db="EMBL/GenBank/DDBJ databases">
        <title>Adiantum capillus-veneris genome.</title>
        <authorList>
            <person name="Fang Y."/>
            <person name="Liao Q."/>
        </authorList>
    </citation>
    <scope>NUCLEOTIDE SEQUENCE</scope>
    <source>
        <strain evidence="1">H3</strain>
        <tissue evidence="1">Leaf</tissue>
    </source>
</reference>
<comment type="caution">
    <text evidence="1">The sequence shown here is derived from an EMBL/GenBank/DDBJ whole genome shotgun (WGS) entry which is preliminary data.</text>
</comment>
<evidence type="ECO:0000313" key="2">
    <source>
        <dbReference type="Proteomes" id="UP000886520"/>
    </source>
</evidence>
<gene>
    <name evidence="1" type="ORF">GOP47_0023192</name>
</gene>